<organism evidence="2 3">
    <name type="scientific">Phytophthora citrophthora</name>
    <dbReference type="NCBI Taxonomy" id="4793"/>
    <lineage>
        <taxon>Eukaryota</taxon>
        <taxon>Sar</taxon>
        <taxon>Stramenopiles</taxon>
        <taxon>Oomycota</taxon>
        <taxon>Peronosporomycetes</taxon>
        <taxon>Peronosporales</taxon>
        <taxon>Peronosporaceae</taxon>
        <taxon>Phytophthora</taxon>
    </lineage>
</organism>
<proteinExistence type="predicted"/>
<evidence type="ECO:0000313" key="2">
    <source>
        <dbReference type="EMBL" id="KAK1944194.1"/>
    </source>
</evidence>
<keyword evidence="1" id="KW-1133">Transmembrane helix</keyword>
<dbReference type="AlphaFoldDB" id="A0AAD9GT83"/>
<dbReference type="EMBL" id="JASMQC010000006">
    <property type="protein sequence ID" value="KAK1944194.1"/>
    <property type="molecule type" value="Genomic_DNA"/>
</dbReference>
<sequence length="155" mass="18166">MKPEESKSHRTRSFLLQSVTRAYEKIADRLGLCGINGGHFHLLHLRQEVVETALQIVQSYRMSFLLPRTLINRFYVLLLVVNCWSSVILYSFFYKREVARRRFACIAQDCLLDIVACMGVELIMLLYYIGEYNAEITGFSALIWYNDEWLELLTN</sequence>
<accession>A0AAD9GT83</accession>
<comment type="caution">
    <text evidence="2">The sequence shown here is derived from an EMBL/GenBank/DDBJ whole genome shotgun (WGS) entry which is preliminary data.</text>
</comment>
<gene>
    <name evidence="2" type="ORF">P3T76_004106</name>
</gene>
<dbReference type="Proteomes" id="UP001259832">
    <property type="component" value="Unassembled WGS sequence"/>
</dbReference>
<reference evidence="2" key="1">
    <citation type="submission" date="2023-08" db="EMBL/GenBank/DDBJ databases">
        <title>Reference Genome Resource for the Citrus Pathogen Phytophthora citrophthora.</title>
        <authorList>
            <person name="Moller H."/>
            <person name="Coetzee B."/>
            <person name="Rose L.J."/>
            <person name="Van Niekerk J.M."/>
        </authorList>
    </citation>
    <scope>NUCLEOTIDE SEQUENCE</scope>
    <source>
        <strain evidence="2">STE-U-9442</strain>
    </source>
</reference>
<feature type="transmembrane region" description="Helical" evidence="1">
    <location>
        <begin position="74"/>
        <end position="94"/>
    </location>
</feature>
<evidence type="ECO:0000313" key="3">
    <source>
        <dbReference type="Proteomes" id="UP001259832"/>
    </source>
</evidence>
<keyword evidence="1" id="KW-0812">Transmembrane</keyword>
<keyword evidence="3" id="KW-1185">Reference proteome</keyword>
<evidence type="ECO:0000256" key="1">
    <source>
        <dbReference type="SAM" id="Phobius"/>
    </source>
</evidence>
<protein>
    <submittedName>
        <fullName evidence="2">Uncharacterized protein</fullName>
    </submittedName>
</protein>
<keyword evidence="1" id="KW-0472">Membrane</keyword>
<name>A0AAD9GT83_9STRA</name>